<feature type="compositionally biased region" description="Acidic residues" evidence="1">
    <location>
        <begin position="32"/>
        <end position="41"/>
    </location>
</feature>
<dbReference type="AlphaFoldDB" id="A0A835AKP4"/>
<dbReference type="PANTHER" id="PTHR37265">
    <property type="entry name" value="OS01G0195300 PROTEIN"/>
    <property type="match status" value="1"/>
</dbReference>
<evidence type="ECO:0000313" key="2">
    <source>
        <dbReference type="EMBL" id="KAF8663247.1"/>
    </source>
</evidence>
<dbReference type="PANTHER" id="PTHR37265:SF5">
    <property type="entry name" value="OS01G0195300 PROTEIN"/>
    <property type="match status" value="1"/>
</dbReference>
<proteinExistence type="predicted"/>
<feature type="region of interest" description="Disordered" evidence="1">
    <location>
        <begin position="1"/>
        <end position="62"/>
    </location>
</feature>
<comment type="caution">
    <text evidence="2">The sequence shown here is derived from an EMBL/GenBank/DDBJ whole genome shotgun (WGS) entry which is preliminary data.</text>
</comment>
<accession>A0A835AKP4</accession>
<organism evidence="2 3">
    <name type="scientific">Digitaria exilis</name>
    <dbReference type="NCBI Taxonomy" id="1010633"/>
    <lineage>
        <taxon>Eukaryota</taxon>
        <taxon>Viridiplantae</taxon>
        <taxon>Streptophyta</taxon>
        <taxon>Embryophyta</taxon>
        <taxon>Tracheophyta</taxon>
        <taxon>Spermatophyta</taxon>
        <taxon>Magnoliopsida</taxon>
        <taxon>Liliopsida</taxon>
        <taxon>Poales</taxon>
        <taxon>Poaceae</taxon>
        <taxon>PACMAD clade</taxon>
        <taxon>Panicoideae</taxon>
        <taxon>Panicodae</taxon>
        <taxon>Paniceae</taxon>
        <taxon>Anthephorinae</taxon>
        <taxon>Digitaria</taxon>
    </lineage>
</organism>
<keyword evidence="3" id="KW-1185">Reference proteome</keyword>
<name>A0A835AKP4_9POAL</name>
<sequence length="195" mass="19666">MGEAVEEVKEAEDAGLRKRKRGAGAGVGSGGEEGDEEDEAGVEAAEGEGKDLLGEEEEEGARYEGIAEEDVGEVMRWLELEIAGAAAPGGAAAGSVAVSGIDGESCGPSFSAAASTVMASFDTRAGAPPPPRVPWPWPERIVVKDVGGAAGTTTQQQQAAGDAVEMEMGPGGGEGDEEWLARLLTCGGPLLEGVL</sequence>
<gene>
    <name evidence="2" type="ORF">HU200_055856</name>
</gene>
<dbReference type="Proteomes" id="UP000636709">
    <property type="component" value="Unassembled WGS sequence"/>
</dbReference>
<evidence type="ECO:0000256" key="1">
    <source>
        <dbReference type="SAM" id="MobiDB-lite"/>
    </source>
</evidence>
<reference evidence="2" key="1">
    <citation type="submission" date="2020-07" db="EMBL/GenBank/DDBJ databases">
        <title>Genome sequence and genetic diversity analysis of an under-domesticated orphan crop, white fonio (Digitaria exilis).</title>
        <authorList>
            <person name="Bennetzen J.L."/>
            <person name="Chen S."/>
            <person name="Ma X."/>
            <person name="Wang X."/>
            <person name="Yssel A.E.J."/>
            <person name="Chaluvadi S.R."/>
            <person name="Johnson M."/>
            <person name="Gangashetty P."/>
            <person name="Hamidou F."/>
            <person name="Sanogo M.D."/>
            <person name="Zwaenepoel A."/>
            <person name="Wallace J."/>
            <person name="Van De Peer Y."/>
            <person name="Van Deynze A."/>
        </authorList>
    </citation>
    <scope>NUCLEOTIDE SEQUENCE</scope>
    <source>
        <tissue evidence="2">Leaves</tissue>
    </source>
</reference>
<dbReference type="EMBL" id="JACEFO010002379">
    <property type="protein sequence ID" value="KAF8663247.1"/>
    <property type="molecule type" value="Genomic_DNA"/>
</dbReference>
<evidence type="ECO:0000313" key="3">
    <source>
        <dbReference type="Proteomes" id="UP000636709"/>
    </source>
</evidence>
<feature type="compositionally biased region" description="Basic and acidic residues" evidence="1">
    <location>
        <begin position="1"/>
        <end position="16"/>
    </location>
</feature>
<protein>
    <submittedName>
        <fullName evidence="2">Uncharacterized protein</fullName>
    </submittedName>
</protein>